<dbReference type="Pfam" id="PF00232">
    <property type="entry name" value="Glyco_hydro_1"/>
    <property type="match status" value="1"/>
</dbReference>
<accession>W1XK50</accession>
<evidence type="ECO:0000313" key="1">
    <source>
        <dbReference type="EMBL" id="ETJ29209.1"/>
    </source>
</evidence>
<protein>
    <submittedName>
        <fullName evidence="1">6-phospho-beta-glucosidase BglA</fullName>
    </submittedName>
</protein>
<dbReference type="EMBL" id="AZMM01016244">
    <property type="protein sequence ID" value="ETJ29209.1"/>
    <property type="molecule type" value="Genomic_DNA"/>
</dbReference>
<dbReference type="AlphaFoldDB" id="W1XK50"/>
<organism evidence="1">
    <name type="scientific">human gut metagenome</name>
    <dbReference type="NCBI Taxonomy" id="408170"/>
    <lineage>
        <taxon>unclassified sequences</taxon>
        <taxon>metagenomes</taxon>
        <taxon>organismal metagenomes</taxon>
    </lineage>
</organism>
<gene>
    <name evidence="1" type="ORF">Q604_UNBC16244G0001</name>
</gene>
<comment type="caution">
    <text evidence="1">The sequence shown here is derived from an EMBL/GenBank/DDBJ whole genome shotgun (WGS) entry which is preliminary data.</text>
</comment>
<sequence>EILKEGCVDYIGFSYYMSASVKSDTGTDEGDGMSGYSRAVKNPYVEASDWGWQIDPVGLRYALNSLYERYQKPFIKSIA</sequence>
<proteinExistence type="predicted"/>
<dbReference type="GO" id="GO:0004553">
    <property type="term" value="F:hydrolase activity, hydrolyzing O-glycosyl compounds"/>
    <property type="evidence" value="ECO:0007669"/>
    <property type="project" value="InterPro"/>
</dbReference>
<dbReference type="InterPro" id="IPR001360">
    <property type="entry name" value="Glyco_hydro_1"/>
</dbReference>
<dbReference type="GO" id="GO:0005975">
    <property type="term" value="P:carbohydrate metabolic process"/>
    <property type="evidence" value="ECO:0007669"/>
    <property type="project" value="InterPro"/>
</dbReference>
<dbReference type="Gene3D" id="3.20.20.80">
    <property type="entry name" value="Glycosidases"/>
    <property type="match status" value="1"/>
</dbReference>
<feature type="non-terminal residue" evidence="1">
    <location>
        <position position="1"/>
    </location>
</feature>
<reference evidence="1" key="1">
    <citation type="submission" date="2013-12" db="EMBL/GenBank/DDBJ databases">
        <title>A Varibaculum cambriense genome reconstructed from a premature infant gut community with otherwise low bacterial novelty that shifts toward anaerobic metabolism during the third week of life.</title>
        <authorList>
            <person name="Brown C.T."/>
            <person name="Sharon I."/>
            <person name="Thomas B.C."/>
            <person name="Castelle C.J."/>
            <person name="Morowitz M.J."/>
            <person name="Banfield J.F."/>
        </authorList>
    </citation>
    <scope>NUCLEOTIDE SEQUENCE</scope>
</reference>
<name>W1XK50_9ZZZZ</name>
<dbReference type="InterPro" id="IPR017853">
    <property type="entry name" value="GH"/>
</dbReference>
<feature type="non-terminal residue" evidence="1">
    <location>
        <position position="79"/>
    </location>
</feature>
<dbReference type="SUPFAM" id="SSF51445">
    <property type="entry name" value="(Trans)glycosidases"/>
    <property type="match status" value="1"/>
</dbReference>